<dbReference type="PANTHER" id="PTHR10572:SF24">
    <property type="entry name" value="3-HYDROXY-3-METHYLGLUTARYL-COENZYME A REDUCTASE"/>
    <property type="match status" value="1"/>
</dbReference>
<sequence length="410" mass="44195">MIEGYHKLTRQQQLEQLAQETDVDLSELTELATDSIHQQQIENYLTDFNLPEGIAVNLVVNGQAYVVPMVTEEPSVIAAASYGAKMVQRAGGFSANSRRIMLGQLLISSAQPAPIIDYVKKQKSHLLKVANAAHPSMQARGGGAKNLRIRPLTATKLSVDLMVDTREAMGANTINSMVEAVKKDLVTQQIAVDMAILSNLADQALTEVTCQIPVNQLGVEVAKKISLASDYAQIDPYRAATHNKGIMNGIDAVVMASGNDWRAIESGAHAYAAQNGQYQGLSTWDVVGDQLVGRMELPLPVATVGGSIGINTQAQLNLKLMQIKNAKQLAEVIASIGLAQNLAALRAIVSEGIQSGHMRLQAKSLLIEHGATQAELGDAVNRLVQAERIDAKNAQQIIKQLRKKDNDEQS</sequence>
<dbReference type="GO" id="GO:0140643">
    <property type="term" value="F:hydroxymethylglutaryl-CoA reductase (NADH) activity"/>
    <property type="evidence" value="ECO:0007669"/>
    <property type="project" value="UniProtKB-EC"/>
</dbReference>
<proteinExistence type="inferred from homology"/>
<dbReference type="InterPro" id="IPR004553">
    <property type="entry name" value="HMG_CoA_Rdtase_bac-typ"/>
</dbReference>
<dbReference type="PROSITE" id="PS50065">
    <property type="entry name" value="HMG_COA_REDUCTASE_4"/>
    <property type="match status" value="1"/>
</dbReference>
<evidence type="ECO:0000256" key="2">
    <source>
        <dbReference type="ARBA" id="ARBA00023002"/>
    </source>
</evidence>
<organism evidence="4 5">
    <name type="scientific">Pediococcus pentosaceus</name>
    <dbReference type="NCBI Taxonomy" id="1255"/>
    <lineage>
        <taxon>Bacteria</taxon>
        <taxon>Bacillati</taxon>
        <taxon>Bacillota</taxon>
        <taxon>Bacilli</taxon>
        <taxon>Lactobacillales</taxon>
        <taxon>Lactobacillaceae</taxon>
        <taxon>Pediococcus</taxon>
    </lineage>
</organism>
<comment type="similarity">
    <text evidence="1 3">Belongs to the HMG-CoA reductase family.</text>
</comment>
<dbReference type="SUPFAM" id="SSF55035">
    <property type="entry name" value="NAD-binding domain of HMG-CoA reductase"/>
    <property type="match status" value="1"/>
</dbReference>
<dbReference type="GO" id="GO:0015936">
    <property type="term" value="P:coenzyme A metabolic process"/>
    <property type="evidence" value="ECO:0007669"/>
    <property type="project" value="InterPro"/>
</dbReference>
<evidence type="ECO:0000256" key="1">
    <source>
        <dbReference type="ARBA" id="ARBA00007661"/>
    </source>
</evidence>
<dbReference type="RefSeq" id="WP_094104744.1">
    <property type="nucleotide sequence ID" value="NZ_CP085178.1"/>
</dbReference>
<gene>
    <name evidence="4" type="primary">mvaA</name>
    <name evidence="4" type="ORF">S100892_01940</name>
</gene>
<comment type="catalytic activity">
    <reaction evidence="3">
        <text>(R)-mevalonate + 2 NAD(+) + CoA = (3S)-3-hydroxy-3-methylglutaryl-CoA + 2 NADH + 2 H(+)</text>
        <dbReference type="Rhea" id="RHEA:14833"/>
        <dbReference type="ChEBI" id="CHEBI:15378"/>
        <dbReference type="ChEBI" id="CHEBI:36464"/>
        <dbReference type="ChEBI" id="CHEBI:43074"/>
        <dbReference type="ChEBI" id="CHEBI:57287"/>
        <dbReference type="ChEBI" id="CHEBI:57540"/>
        <dbReference type="ChEBI" id="CHEBI:57945"/>
        <dbReference type="EC" id="1.1.1.88"/>
    </reaction>
</comment>
<dbReference type="Gene3D" id="3.90.770.10">
    <property type="entry name" value="3-hydroxy-3-methylglutaryl-coenzyme A Reductase, Chain A, domain 2"/>
    <property type="match status" value="2"/>
</dbReference>
<dbReference type="Gene3D" id="1.10.8.660">
    <property type="match status" value="1"/>
</dbReference>
<reference evidence="4 5" key="1">
    <citation type="submission" date="2017-05" db="EMBL/GenBank/DDBJ databases">
        <title>Genome sequence of Pediococcus pentosaceus strain SRCM100892.</title>
        <authorList>
            <person name="Cho S.H."/>
        </authorList>
    </citation>
    <scope>NUCLEOTIDE SEQUENCE [LARGE SCALE GENOMIC DNA]</scope>
    <source>
        <strain evidence="4 5">SRCM100892</strain>
    </source>
</reference>
<dbReference type="PRINTS" id="PR00071">
    <property type="entry name" value="HMGCOARDTASE"/>
</dbReference>
<dbReference type="EMBL" id="CP021474">
    <property type="protein sequence ID" value="ARW20483.1"/>
    <property type="molecule type" value="Genomic_DNA"/>
</dbReference>
<dbReference type="NCBIfam" id="TIGR00532">
    <property type="entry name" value="HMG_CoA_R_NAD"/>
    <property type="match status" value="1"/>
</dbReference>
<comment type="pathway">
    <text evidence="3">Metabolic intermediate metabolism; (R)-mevalonate degradation; (S)-3-hydroxy-3-methylglutaryl-CoA from (R)-mevalonate: step 1/1.</text>
</comment>
<dbReference type="UniPathway" id="UPA00257">
    <property type="reaction ID" value="UER00367"/>
</dbReference>
<dbReference type="GO" id="GO:0004420">
    <property type="term" value="F:hydroxymethylglutaryl-CoA reductase (NADPH) activity"/>
    <property type="evidence" value="ECO:0007669"/>
    <property type="project" value="InterPro"/>
</dbReference>
<dbReference type="CDD" id="cd00644">
    <property type="entry name" value="HMG-CoA_reductase_classII"/>
    <property type="match status" value="1"/>
</dbReference>
<dbReference type="PANTHER" id="PTHR10572">
    <property type="entry name" value="3-HYDROXY-3-METHYLGLUTARYL-COENZYME A REDUCTASE"/>
    <property type="match status" value="1"/>
</dbReference>
<keyword evidence="2 3" id="KW-0560">Oxidoreductase</keyword>
<dbReference type="EC" id="1.1.1.88" evidence="3"/>
<keyword evidence="3" id="KW-0520">NAD</keyword>
<dbReference type="Proteomes" id="UP000196118">
    <property type="component" value="Chromosome"/>
</dbReference>
<dbReference type="InterPro" id="IPR023074">
    <property type="entry name" value="HMG_CoA_Rdtase_cat_sf"/>
</dbReference>
<name>A0A1Y0VUV5_PEDPE</name>
<evidence type="ECO:0000256" key="3">
    <source>
        <dbReference type="RuleBase" id="RU361219"/>
    </source>
</evidence>
<dbReference type="InterPro" id="IPR002202">
    <property type="entry name" value="HMG_CoA_Rdtase"/>
</dbReference>
<accession>A0A1Y0VUV5</accession>
<evidence type="ECO:0000313" key="5">
    <source>
        <dbReference type="Proteomes" id="UP000196118"/>
    </source>
</evidence>
<dbReference type="SUPFAM" id="SSF56542">
    <property type="entry name" value="Substrate-binding domain of HMG-CoA reductase"/>
    <property type="match status" value="1"/>
</dbReference>
<dbReference type="Pfam" id="PF00368">
    <property type="entry name" value="HMG-CoA_red"/>
    <property type="match status" value="1"/>
</dbReference>
<dbReference type="InterPro" id="IPR009029">
    <property type="entry name" value="HMG_CoA_Rdtase_sub-bd_dom_sf"/>
</dbReference>
<dbReference type="AlphaFoldDB" id="A0A1Y0VUV5"/>
<evidence type="ECO:0000313" key="4">
    <source>
        <dbReference type="EMBL" id="ARW20483.1"/>
    </source>
</evidence>
<protein>
    <recommendedName>
        <fullName evidence="3">3-hydroxy-3-methylglutaryl coenzyme A reductase</fullName>
        <shortName evidence="3">HMG-CoA reductase</shortName>
        <ecNumber evidence="3">1.1.1.88</ecNumber>
    </recommendedName>
</protein>
<dbReference type="InterPro" id="IPR009023">
    <property type="entry name" value="HMG_CoA_Rdtase_NAD(P)-bd_sf"/>
</dbReference>